<dbReference type="AlphaFoldDB" id="A0A9D2BFC1"/>
<gene>
    <name evidence="2" type="ORF">H9977_05585</name>
</gene>
<sequence>MKKMFFAIAFALGTMGITNAQEINGKFMAEFSKLNTYLGLESTQLNEVYEINNYFKETQMNIKNRGNKSHEEQMKEALLVNMKLMKDALNEEQYRKYVTLLNITNNNNKILKEMPLTDIYMADNH</sequence>
<evidence type="ECO:0000313" key="3">
    <source>
        <dbReference type="Proteomes" id="UP000886740"/>
    </source>
</evidence>
<dbReference type="EMBL" id="DXEL01000041">
    <property type="protein sequence ID" value="HIX74485.1"/>
    <property type="molecule type" value="Genomic_DNA"/>
</dbReference>
<reference evidence="2" key="2">
    <citation type="submission" date="2021-04" db="EMBL/GenBank/DDBJ databases">
        <authorList>
            <person name="Gilroy R."/>
        </authorList>
    </citation>
    <scope>NUCLEOTIDE SEQUENCE</scope>
    <source>
        <strain evidence="2">ChiGjej6B6-14162</strain>
    </source>
</reference>
<organism evidence="2 3">
    <name type="scientific">Candidatus Parabacteroides intestinipullorum</name>
    <dbReference type="NCBI Taxonomy" id="2838723"/>
    <lineage>
        <taxon>Bacteria</taxon>
        <taxon>Pseudomonadati</taxon>
        <taxon>Bacteroidota</taxon>
        <taxon>Bacteroidia</taxon>
        <taxon>Bacteroidales</taxon>
        <taxon>Tannerellaceae</taxon>
        <taxon>Parabacteroides</taxon>
    </lineage>
</organism>
<feature type="chain" id="PRO_5039227604" evidence="1">
    <location>
        <begin position="21"/>
        <end position="125"/>
    </location>
</feature>
<comment type="caution">
    <text evidence="2">The sequence shown here is derived from an EMBL/GenBank/DDBJ whole genome shotgun (WGS) entry which is preliminary data.</text>
</comment>
<reference evidence="2" key="1">
    <citation type="journal article" date="2021" name="PeerJ">
        <title>Extensive microbial diversity within the chicken gut microbiome revealed by metagenomics and culture.</title>
        <authorList>
            <person name="Gilroy R."/>
            <person name="Ravi A."/>
            <person name="Getino M."/>
            <person name="Pursley I."/>
            <person name="Horton D.L."/>
            <person name="Alikhan N.F."/>
            <person name="Baker D."/>
            <person name="Gharbi K."/>
            <person name="Hall N."/>
            <person name="Watson M."/>
            <person name="Adriaenssens E.M."/>
            <person name="Foster-Nyarko E."/>
            <person name="Jarju S."/>
            <person name="Secka A."/>
            <person name="Antonio M."/>
            <person name="Oren A."/>
            <person name="Chaudhuri R.R."/>
            <person name="La Ragione R."/>
            <person name="Hildebrand F."/>
            <person name="Pallen M.J."/>
        </authorList>
    </citation>
    <scope>NUCLEOTIDE SEQUENCE</scope>
    <source>
        <strain evidence="2">ChiGjej6B6-14162</strain>
    </source>
</reference>
<name>A0A9D2BFC1_9BACT</name>
<dbReference type="Proteomes" id="UP000886740">
    <property type="component" value="Unassembled WGS sequence"/>
</dbReference>
<keyword evidence="1" id="KW-0732">Signal</keyword>
<protein>
    <submittedName>
        <fullName evidence="2">Uncharacterized protein</fullName>
    </submittedName>
</protein>
<evidence type="ECO:0000313" key="2">
    <source>
        <dbReference type="EMBL" id="HIX74485.1"/>
    </source>
</evidence>
<proteinExistence type="predicted"/>
<accession>A0A9D2BFC1</accession>
<evidence type="ECO:0000256" key="1">
    <source>
        <dbReference type="SAM" id="SignalP"/>
    </source>
</evidence>
<feature type="signal peptide" evidence="1">
    <location>
        <begin position="1"/>
        <end position="20"/>
    </location>
</feature>